<keyword evidence="2" id="KW-1185">Reference proteome</keyword>
<sequence length="96" mass="11146">MAPSMFFLFLWGCFDGNFKLKYDLNDQPLSISYEIQESTFLTLDRIWLVTDSDRDGGTDRGLDGVSRGNWIDGGRCGNERSQEHNRRDSETIHNYF</sequence>
<organism evidence="1 2">
    <name type="scientific">Puccinia striiformis f. sp. tritici</name>
    <dbReference type="NCBI Taxonomy" id="168172"/>
    <lineage>
        <taxon>Eukaryota</taxon>
        <taxon>Fungi</taxon>
        <taxon>Dikarya</taxon>
        <taxon>Basidiomycota</taxon>
        <taxon>Pucciniomycotina</taxon>
        <taxon>Pucciniomycetes</taxon>
        <taxon>Pucciniales</taxon>
        <taxon>Pucciniaceae</taxon>
        <taxon>Puccinia</taxon>
    </lineage>
</organism>
<proteinExistence type="predicted"/>
<accession>A0ACC0EB97</accession>
<name>A0ACC0EB97_9BASI</name>
<evidence type="ECO:0000313" key="1">
    <source>
        <dbReference type="EMBL" id="KAI7949574.1"/>
    </source>
</evidence>
<protein>
    <submittedName>
        <fullName evidence="1">Uncharacterized protein</fullName>
    </submittedName>
</protein>
<comment type="caution">
    <text evidence="1">The sequence shown here is derived from an EMBL/GenBank/DDBJ whole genome shotgun (WGS) entry which is preliminary data.</text>
</comment>
<gene>
    <name evidence="1" type="ORF">MJO28_008395</name>
</gene>
<reference evidence="2" key="1">
    <citation type="journal article" date="2018" name="BMC Genomics">
        <title>Genomic insights into host adaptation between the wheat stripe rust pathogen (Puccinia striiformis f. sp. tritici) and the barley stripe rust pathogen (Puccinia striiformis f. sp. hordei).</title>
        <authorList>
            <person name="Xia C."/>
            <person name="Wang M."/>
            <person name="Yin C."/>
            <person name="Cornejo O.E."/>
            <person name="Hulbert S.H."/>
            <person name="Chen X."/>
        </authorList>
    </citation>
    <scope>NUCLEOTIDE SEQUENCE [LARGE SCALE GENOMIC DNA]</scope>
    <source>
        <strain evidence="2">93-210</strain>
    </source>
</reference>
<dbReference type="EMBL" id="CM045872">
    <property type="protein sequence ID" value="KAI7949574.1"/>
    <property type="molecule type" value="Genomic_DNA"/>
</dbReference>
<evidence type="ECO:0000313" key="2">
    <source>
        <dbReference type="Proteomes" id="UP001060170"/>
    </source>
</evidence>
<reference evidence="2" key="2">
    <citation type="journal article" date="2018" name="Mol. Plant Microbe Interact.">
        <title>Genome sequence resources for the wheat stripe rust pathogen (Puccinia striiformis f. sp. tritici) and the barley stripe rust pathogen (Puccinia striiformis f. sp. hordei).</title>
        <authorList>
            <person name="Xia C."/>
            <person name="Wang M."/>
            <person name="Yin C."/>
            <person name="Cornejo O.E."/>
            <person name="Hulbert S.H."/>
            <person name="Chen X."/>
        </authorList>
    </citation>
    <scope>NUCLEOTIDE SEQUENCE [LARGE SCALE GENOMIC DNA]</scope>
    <source>
        <strain evidence="2">93-210</strain>
    </source>
</reference>
<reference evidence="1 2" key="3">
    <citation type="journal article" date="2022" name="Microbiol. Spectr.">
        <title>Folding features and dynamics of 3D genome architecture in plant fungal pathogens.</title>
        <authorList>
            <person name="Xia C."/>
        </authorList>
    </citation>
    <scope>NUCLEOTIDE SEQUENCE [LARGE SCALE GENOMIC DNA]</scope>
    <source>
        <strain evidence="1 2">93-210</strain>
    </source>
</reference>
<dbReference type="Proteomes" id="UP001060170">
    <property type="component" value="Chromosome 8"/>
</dbReference>